<dbReference type="Proteomes" id="UP000093695">
    <property type="component" value="Chromosome"/>
</dbReference>
<name>A0A193BVL1_AMYOR</name>
<accession>A0A193BVL1</accession>
<sequence length="235" mass="25829">MTTIDVFDVLKRADGRFVKKSADDPASPDYLKVLADAVRPLVANGKPAPALPGVDDEQVQKLQADNRRLDARVTELRNMVATRDGALDKQKSATEELKIELVQLRKELDEVRAERDTARGKLRDAEAQPHGGVELMQSDLARLANELAAAQRDRDAANRTLDEIADEEAARPAAVHVCQWPVAEPGAEPSPCECGKPWPLTAEVEVEVEEVVPDVDPWADLFGRIRGEVDGRWSA</sequence>
<dbReference type="STRING" id="31958.SD37_11530"/>
<evidence type="ECO:0000313" key="3">
    <source>
        <dbReference type="Proteomes" id="UP000093695"/>
    </source>
</evidence>
<dbReference type="KEGG" id="aori:SD37_11530"/>
<keyword evidence="1" id="KW-0175">Coiled coil</keyword>
<dbReference type="RefSeq" id="WP_044851592.1">
    <property type="nucleotide sequence ID" value="NZ_CP016174.1"/>
</dbReference>
<dbReference type="Gene3D" id="1.10.287.1490">
    <property type="match status" value="1"/>
</dbReference>
<feature type="coiled-coil region" evidence="1">
    <location>
        <begin position="59"/>
        <end position="167"/>
    </location>
</feature>
<keyword evidence="3" id="KW-1185">Reference proteome</keyword>
<gene>
    <name evidence="2" type="ORF">SD37_11530</name>
</gene>
<reference evidence="2 3" key="1">
    <citation type="journal article" date="2015" name="Genome Announc.">
        <title>Draft Genome Sequence of Norvancomycin-Producing Strain Amycolatopsis orientalis CPCC200066.</title>
        <authorList>
            <person name="Lei X."/>
            <person name="Yuan F."/>
            <person name="Shi Y."/>
            <person name="Li X."/>
            <person name="Wang L."/>
            <person name="Hong B."/>
        </authorList>
    </citation>
    <scope>NUCLEOTIDE SEQUENCE [LARGE SCALE GENOMIC DNA]</scope>
    <source>
        <strain evidence="2 3">B-37</strain>
    </source>
</reference>
<protein>
    <submittedName>
        <fullName evidence="2">Uncharacterized protein</fullName>
    </submittedName>
</protein>
<dbReference type="AlphaFoldDB" id="A0A193BVL1"/>
<evidence type="ECO:0000313" key="2">
    <source>
        <dbReference type="EMBL" id="ANN16208.1"/>
    </source>
</evidence>
<evidence type="ECO:0000256" key="1">
    <source>
        <dbReference type="SAM" id="Coils"/>
    </source>
</evidence>
<organism evidence="2 3">
    <name type="scientific">Amycolatopsis orientalis</name>
    <name type="common">Nocardia orientalis</name>
    <dbReference type="NCBI Taxonomy" id="31958"/>
    <lineage>
        <taxon>Bacteria</taxon>
        <taxon>Bacillati</taxon>
        <taxon>Actinomycetota</taxon>
        <taxon>Actinomycetes</taxon>
        <taxon>Pseudonocardiales</taxon>
        <taxon>Pseudonocardiaceae</taxon>
        <taxon>Amycolatopsis</taxon>
    </lineage>
</organism>
<dbReference type="EMBL" id="CP016174">
    <property type="protein sequence ID" value="ANN16208.1"/>
    <property type="molecule type" value="Genomic_DNA"/>
</dbReference>
<proteinExistence type="predicted"/>